<comment type="caution">
    <text evidence="5">The sequence shown here is derived from an EMBL/GenBank/DDBJ whole genome shotgun (WGS) entry which is preliminary data.</text>
</comment>
<evidence type="ECO:0000256" key="1">
    <source>
        <dbReference type="ARBA" id="ARBA00007690"/>
    </source>
</evidence>
<dbReference type="AlphaFoldDB" id="A0AAN7H293"/>
<feature type="domain" description="RRP12 HEAT" evidence="3">
    <location>
        <begin position="380"/>
        <end position="685"/>
    </location>
</feature>
<keyword evidence="6" id="KW-1185">Reference proteome</keyword>
<feature type="compositionally biased region" description="Basic and acidic residues" evidence="2">
    <location>
        <begin position="1148"/>
        <end position="1160"/>
    </location>
</feature>
<organism evidence="5 6">
    <name type="scientific">Trapa incisa</name>
    <dbReference type="NCBI Taxonomy" id="236973"/>
    <lineage>
        <taxon>Eukaryota</taxon>
        <taxon>Viridiplantae</taxon>
        <taxon>Streptophyta</taxon>
        <taxon>Embryophyta</taxon>
        <taxon>Tracheophyta</taxon>
        <taxon>Spermatophyta</taxon>
        <taxon>Magnoliopsida</taxon>
        <taxon>eudicotyledons</taxon>
        <taxon>Gunneridae</taxon>
        <taxon>Pentapetalae</taxon>
        <taxon>rosids</taxon>
        <taxon>malvids</taxon>
        <taxon>Myrtales</taxon>
        <taxon>Lythraceae</taxon>
        <taxon>Trapa</taxon>
    </lineage>
</organism>
<dbReference type="Pfam" id="PF25772">
    <property type="entry name" value="HEAT_RRP12_N"/>
    <property type="match status" value="1"/>
</dbReference>
<evidence type="ECO:0000313" key="5">
    <source>
        <dbReference type="EMBL" id="KAK4749879.1"/>
    </source>
</evidence>
<evidence type="ECO:0000313" key="6">
    <source>
        <dbReference type="Proteomes" id="UP001345219"/>
    </source>
</evidence>
<dbReference type="InterPro" id="IPR012978">
    <property type="entry name" value="HEAT_RRP12"/>
</dbReference>
<dbReference type="Gene3D" id="1.25.10.10">
    <property type="entry name" value="Leucine-rich Repeat Variant"/>
    <property type="match status" value="1"/>
</dbReference>
<evidence type="ECO:0008006" key="7">
    <source>
        <dbReference type="Google" id="ProtNLM"/>
    </source>
</evidence>
<dbReference type="EMBL" id="JAXIOK010000018">
    <property type="protein sequence ID" value="KAK4749879.1"/>
    <property type="molecule type" value="Genomic_DNA"/>
</dbReference>
<feature type="domain" description="RRP12 N-terminal HEAT" evidence="4">
    <location>
        <begin position="31"/>
        <end position="312"/>
    </location>
</feature>
<feature type="compositionally biased region" description="Basic residues" evidence="2">
    <location>
        <begin position="1113"/>
        <end position="1133"/>
    </location>
</feature>
<evidence type="ECO:0000259" key="3">
    <source>
        <dbReference type="Pfam" id="PF08161"/>
    </source>
</evidence>
<dbReference type="InterPro" id="IPR016024">
    <property type="entry name" value="ARM-type_fold"/>
</dbReference>
<gene>
    <name evidence="5" type="ORF">SAY87_027328</name>
</gene>
<sequence length="1181" mass="130676">MTAKSVKIRGVATMTPPRKRARDEGMPVEQEEHPEEPLKDGSDICQQLMDRYAKSSAPQHRHLIATAAATRSILSAESLPLIPSSYFAAAMANLERASSSPKTLSSTEIAALMSFLVIIIPAIPPRGIALPKAREAVEVLVKLVIRQGGEDSLGVSTVRSAVKCLGILLGFCDVEDWDSVSLAFETLLRFSVDKRPKVRRCAQECLQNALHFFQSPAVAEKASTLIFSSLKDYIPSAVKLSSSPVSDVSENQMEPVEVLRIFNVVRLTLPSISPEVRMKILLELRKLLSSHFSVLTTHIHKIIEAFLENLKVGDATEVTKGIIVSLSSYVSSIINPMDTVISAAKLAKVAMDKLQIEGSEARMRNLPIVCCSLAGHLASESETASGASGIFKELINCHIDEKILSIAGQLSEGEDESTLRMEARAIQTICASLENILESCKGTPTKHFLEIVSTLFLKLGGCSFSYMKKILLKLAELMMHGNRDAPDTEHLQRCMGSAVISIGPEKMLNLFPISVHPDDFSYTNFWLVPILKDYIIGSSLNYYMEHIVPLAKTFQQASHKVGKSLLGKDLKRRAHDLWKLLTAFCRHPGDTHKQFPRLAKLLAVSMKKYSFMQESSALALKVLVSENRCILGLEKDDLDYSPLFKDFMEVFQNLQPYSIKTATRNIKALASFSVELLQIFSDLFINSVPGKRSHLKDAISCLACIVNSSVTKEIFYSLLENFGSVQSRGDNPDSTLDDMQQNMSPSTNDVKRCVMMELASCLVKGANQDLIESIFNFTKQTFQEPNDTCHAEAYHVLSRILEEHDWFCSSHYAELLDVLLSLKTPTDIAILSGRFACFHVLMVYTLKMNLEEENNKAFLILNEIILISKDAKEEARKAAYDILLAISSSLRSRFSDVAETLYKKLINMIMGYLSTSSSPQISSGAVSALSVLLYNDTNVCLSVEDLVPSLLSLLQSKAVEVIKAVLGFVKVLVSCMPTKDLQNLLNDIIDGIIPWSSVSRHHFRSKVTVILEILIRKCGLAAIDSVIPGKYKGFLKTVTENRRGKSSDGPNTGDTDTIADLDTTGNGKRKHDKLGQWPEGDASAESKRRKGEGKANGPNPSVGHEAMSEGFRKGRGNKPFKAHQRKETKRRGNRNFGGAANRQNRNGKPRDMGKKAEGNKKSFAGSRLHKPKKFDRNRQKK</sequence>
<dbReference type="Pfam" id="PF08161">
    <property type="entry name" value="RRP12_HEAT"/>
    <property type="match status" value="1"/>
</dbReference>
<name>A0AAN7H293_9MYRT</name>
<feature type="region of interest" description="Disordered" evidence="2">
    <location>
        <begin position="1041"/>
        <end position="1181"/>
    </location>
</feature>
<protein>
    <recommendedName>
        <fullName evidence="7">RRP12-like protein</fullName>
    </recommendedName>
</protein>
<proteinExistence type="inferred from homology"/>
<dbReference type="InterPro" id="IPR057860">
    <property type="entry name" value="HEAT_RRP12_N"/>
</dbReference>
<accession>A0AAN7H293</accession>
<feature type="region of interest" description="Disordered" evidence="2">
    <location>
        <begin position="1"/>
        <end position="40"/>
    </location>
</feature>
<dbReference type="PANTHER" id="PTHR48412">
    <property type="entry name" value="ARM REPEAT SUPERFAMILY PROTEIN"/>
    <property type="match status" value="1"/>
</dbReference>
<comment type="similarity">
    <text evidence="1">Belongs to the RRP12 family.</text>
</comment>
<evidence type="ECO:0000259" key="4">
    <source>
        <dbReference type="Pfam" id="PF25772"/>
    </source>
</evidence>
<dbReference type="InterPro" id="IPR011989">
    <property type="entry name" value="ARM-like"/>
</dbReference>
<dbReference type="PANTHER" id="PTHR48412:SF1">
    <property type="entry name" value="ARM REPEAT SUPERFAMILY PROTEIN"/>
    <property type="match status" value="1"/>
</dbReference>
<dbReference type="SUPFAM" id="SSF48371">
    <property type="entry name" value="ARM repeat"/>
    <property type="match status" value="1"/>
</dbReference>
<evidence type="ECO:0000256" key="2">
    <source>
        <dbReference type="SAM" id="MobiDB-lite"/>
    </source>
</evidence>
<dbReference type="Proteomes" id="UP001345219">
    <property type="component" value="Chromosome 21"/>
</dbReference>
<reference evidence="5 6" key="1">
    <citation type="journal article" date="2023" name="Hortic Res">
        <title>Pangenome of water caltrop reveals structural variations and asymmetric subgenome divergence after allopolyploidization.</title>
        <authorList>
            <person name="Zhang X."/>
            <person name="Chen Y."/>
            <person name="Wang L."/>
            <person name="Yuan Y."/>
            <person name="Fang M."/>
            <person name="Shi L."/>
            <person name="Lu R."/>
            <person name="Comes H.P."/>
            <person name="Ma Y."/>
            <person name="Chen Y."/>
            <person name="Huang G."/>
            <person name="Zhou Y."/>
            <person name="Zheng Z."/>
            <person name="Qiu Y."/>
        </authorList>
    </citation>
    <scope>NUCLEOTIDE SEQUENCE [LARGE SCALE GENOMIC DNA]</scope>
    <source>
        <tissue evidence="5">Roots</tissue>
    </source>
</reference>